<dbReference type="AlphaFoldDB" id="A0A7I8K843"/>
<sequence length="38" mass="4415">MRKILVFMIEKILVSDRRYLPCLLHPSFVADHNSPSST</sequence>
<organism evidence="1 2">
    <name type="scientific">Spirodela intermedia</name>
    <name type="common">Intermediate duckweed</name>
    <dbReference type="NCBI Taxonomy" id="51605"/>
    <lineage>
        <taxon>Eukaryota</taxon>
        <taxon>Viridiplantae</taxon>
        <taxon>Streptophyta</taxon>
        <taxon>Embryophyta</taxon>
        <taxon>Tracheophyta</taxon>
        <taxon>Spermatophyta</taxon>
        <taxon>Magnoliopsida</taxon>
        <taxon>Liliopsida</taxon>
        <taxon>Araceae</taxon>
        <taxon>Lemnoideae</taxon>
        <taxon>Spirodela</taxon>
    </lineage>
</organism>
<reference evidence="1" key="1">
    <citation type="submission" date="2020-02" db="EMBL/GenBank/DDBJ databases">
        <authorList>
            <person name="Scholz U."/>
            <person name="Mascher M."/>
            <person name="Fiebig A."/>
        </authorList>
    </citation>
    <scope>NUCLEOTIDE SEQUENCE</scope>
</reference>
<gene>
    <name evidence="1" type="ORF">SI8410_03004113</name>
</gene>
<dbReference type="EMBL" id="LR746266">
    <property type="protein sequence ID" value="CAA7393352.1"/>
    <property type="molecule type" value="Genomic_DNA"/>
</dbReference>
<name>A0A7I8K843_SPIIN</name>
<evidence type="ECO:0000313" key="1">
    <source>
        <dbReference type="EMBL" id="CAA7393352.1"/>
    </source>
</evidence>
<keyword evidence="2" id="KW-1185">Reference proteome</keyword>
<accession>A0A7I8K843</accession>
<proteinExistence type="predicted"/>
<dbReference type="Proteomes" id="UP000663760">
    <property type="component" value="Chromosome 3"/>
</dbReference>
<evidence type="ECO:0000313" key="2">
    <source>
        <dbReference type="Proteomes" id="UP000663760"/>
    </source>
</evidence>
<protein>
    <submittedName>
        <fullName evidence="1">Uncharacterized protein</fullName>
    </submittedName>
</protein>